<gene>
    <name evidence="2" type="ORF">SteCoe_16793</name>
</gene>
<evidence type="ECO:0000259" key="1">
    <source>
        <dbReference type="Pfam" id="PF14593"/>
    </source>
</evidence>
<dbReference type="InterPro" id="IPR033931">
    <property type="entry name" value="PDK1-typ_PH"/>
</dbReference>
<dbReference type="Gene3D" id="2.30.29.30">
    <property type="entry name" value="Pleckstrin-homology domain (PH domain)/Phosphotyrosine-binding domain (PTB)"/>
    <property type="match status" value="1"/>
</dbReference>
<keyword evidence="3" id="KW-1185">Reference proteome</keyword>
<reference evidence="2 3" key="1">
    <citation type="submission" date="2016-11" db="EMBL/GenBank/DDBJ databases">
        <title>The macronuclear genome of Stentor coeruleus: a giant cell with tiny introns.</title>
        <authorList>
            <person name="Slabodnick M."/>
            <person name="Ruby J.G."/>
            <person name="Reiff S.B."/>
            <person name="Swart E.C."/>
            <person name="Gosai S."/>
            <person name="Prabakaran S."/>
            <person name="Witkowska E."/>
            <person name="Larue G.E."/>
            <person name="Fisher S."/>
            <person name="Freeman R.M."/>
            <person name="Gunawardena J."/>
            <person name="Chu W."/>
            <person name="Stover N.A."/>
            <person name="Gregory B.D."/>
            <person name="Nowacki M."/>
            <person name="Derisi J."/>
            <person name="Roy S.W."/>
            <person name="Marshall W.F."/>
            <person name="Sood P."/>
        </authorList>
    </citation>
    <scope>NUCLEOTIDE SEQUENCE [LARGE SCALE GENOMIC DNA]</scope>
    <source>
        <strain evidence="2">WM001</strain>
    </source>
</reference>
<comment type="caution">
    <text evidence="2">The sequence shown here is derived from an EMBL/GenBank/DDBJ whole genome shotgun (WGS) entry which is preliminary data.</text>
</comment>
<proteinExistence type="predicted"/>
<protein>
    <recommendedName>
        <fullName evidence="1">PDK1-type PH domain-containing protein</fullName>
    </recommendedName>
</protein>
<sequence length="105" mass="12101">MHNSSDEEGKGISDEGKIFIEGKVQIKQNIFMHQNRRLVVTIEPKIQLYSLKTKEEKGDIDVKTIHCVKTIKSNGFVIETSKKTYEFTVDNPDTWVSAIRKVVYK</sequence>
<dbReference type="EMBL" id="MPUH01000338">
    <property type="protein sequence ID" value="OMJ82506.1"/>
    <property type="molecule type" value="Genomic_DNA"/>
</dbReference>
<dbReference type="OrthoDB" id="432647at2759"/>
<organism evidence="2 3">
    <name type="scientific">Stentor coeruleus</name>
    <dbReference type="NCBI Taxonomy" id="5963"/>
    <lineage>
        <taxon>Eukaryota</taxon>
        <taxon>Sar</taxon>
        <taxon>Alveolata</taxon>
        <taxon>Ciliophora</taxon>
        <taxon>Postciliodesmatophora</taxon>
        <taxon>Heterotrichea</taxon>
        <taxon>Heterotrichida</taxon>
        <taxon>Stentoridae</taxon>
        <taxon>Stentor</taxon>
    </lineage>
</organism>
<feature type="domain" description="PDK1-type PH" evidence="1">
    <location>
        <begin position="16"/>
        <end position="103"/>
    </location>
</feature>
<name>A0A1R2C0G7_9CILI</name>
<dbReference type="Pfam" id="PF14593">
    <property type="entry name" value="PH_3"/>
    <property type="match status" value="1"/>
</dbReference>
<evidence type="ECO:0000313" key="2">
    <source>
        <dbReference type="EMBL" id="OMJ82506.1"/>
    </source>
</evidence>
<dbReference type="SUPFAM" id="SSF50729">
    <property type="entry name" value="PH domain-like"/>
    <property type="match status" value="1"/>
</dbReference>
<dbReference type="Proteomes" id="UP000187209">
    <property type="component" value="Unassembled WGS sequence"/>
</dbReference>
<dbReference type="AlphaFoldDB" id="A0A1R2C0G7"/>
<evidence type="ECO:0000313" key="3">
    <source>
        <dbReference type="Proteomes" id="UP000187209"/>
    </source>
</evidence>
<accession>A0A1R2C0G7</accession>
<dbReference type="InterPro" id="IPR011993">
    <property type="entry name" value="PH-like_dom_sf"/>
</dbReference>